<feature type="chain" id="PRO_5012570730" evidence="1">
    <location>
        <begin position="23"/>
        <end position="155"/>
    </location>
</feature>
<dbReference type="EMBL" id="LSRX01000116">
    <property type="protein sequence ID" value="OLQ08496.1"/>
    <property type="molecule type" value="Genomic_DNA"/>
</dbReference>
<keyword evidence="1" id="KW-0732">Signal</keyword>
<accession>A0A1Q9EM16</accession>
<reference evidence="2 3" key="1">
    <citation type="submission" date="2016-02" db="EMBL/GenBank/DDBJ databases">
        <title>Genome analysis of coral dinoflagellate symbionts highlights evolutionary adaptations to a symbiotic lifestyle.</title>
        <authorList>
            <person name="Aranda M."/>
            <person name="Li Y."/>
            <person name="Liew Y.J."/>
            <person name="Baumgarten S."/>
            <person name="Simakov O."/>
            <person name="Wilson M."/>
            <person name="Piel J."/>
            <person name="Ashoor H."/>
            <person name="Bougouffa S."/>
            <person name="Bajic V.B."/>
            <person name="Ryu T."/>
            <person name="Ravasi T."/>
            <person name="Bayer T."/>
            <person name="Micklem G."/>
            <person name="Kim H."/>
            <person name="Bhak J."/>
            <person name="Lajeunesse T.C."/>
            <person name="Voolstra C.R."/>
        </authorList>
    </citation>
    <scope>NUCLEOTIDE SEQUENCE [LARGE SCALE GENOMIC DNA]</scope>
    <source>
        <strain evidence="2 3">CCMP2467</strain>
    </source>
</reference>
<sequence>MLLNHHTLLVVLLALMCGAAVAHMNELEPCLALQEPINCTTATETMKQEISDVLAFKEMLSAVERLPVPKTTGPGTKHPAVAFTVLVTLHNMVTETISPKFMEGSRRKYVCATDALREVSKQLAWGAESKLFIPDLGVDGLPGLSESHRLVSCSV</sequence>
<evidence type="ECO:0000256" key="1">
    <source>
        <dbReference type="SAM" id="SignalP"/>
    </source>
</evidence>
<feature type="signal peptide" evidence="1">
    <location>
        <begin position="1"/>
        <end position="22"/>
    </location>
</feature>
<name>A0A1Q9EM16_SYMMI</name>
<dbReference type="Proteomes" id="UP000186817">
    <property type="component" value="Unassembled WGS sequence"/>
</dbReference>
<evidence type="ECO:0000313" key="2">
    <source>
        <dbReference type="EMBL" id="OLQ08496.1"/>
    </source>
</evidence>
<organism evidence="2 3">
    <name type="scientific">Symbiodinium microadriaticum</name>
    <name type="common">Dinoflagellate</name>
    <name type="synonym">Zooxanthella microadriatica</name>
    <dbReference type="NCBI Taxonomy" id="2951"/>
    <lineage>
        <taxon>Eukaryota</taxon>
        <taxon>Sar</taxon>
        <taxon>Alveolata</taxon>
        <taxon>Dinophyceae</taxon>
        <taxon>Suessiales</taxon>
        <taxon>Symbiodiniaceae</taxon>
        <taxon>Symbiodinium</taxon>
    </lineage>
</organism>
<proteinExistence type="predicted"/>
<dbReference type="AlphaFoldDB" id="A0A1Q9EM16"/>
<comment type="caution">
    <text evidence="2">The sequence shown here is derived from an EMBL/GenBank/DDBJ whole genome shotgun (WGS) entry which is preliminary data.</text>
</comment>
<dbReference type="OrthoDB" id="10285039at2759"/>
<gene>
    <name evidence="2" type="ORF">AK812_SmicGene7979</name>
</gene>
<keyword evidence="3" id="KW-1185">Reference proteome</keyword>
<protein>
    <submittedName>
        <fullName evidence="2">Uncharacterized protein</fullName>
    </submittedName>
</protein>
<evidence type="ECO:0000313" key="3">
    <source>
        <dbReference type="Proteomes" id="UP000186817"/>
    </source>
</evidence>